<dbReference type="InterPro" id="IPR035979">
    <property type="entry name" value="RBD_domain_sf"/>
</dbReference>
<protein>
    <recommendedName>
        <fullName evidence="2">RRM domain-containing protein</fullName>
    </recommendedName>
</protein>
<dbReference type="PANTHER" id="PTHR15241">
    <property type="entry name" value="TRANSFORMER-2-RELATED"/>
    <property type="match status" value="1"/>
</dbReference>
<comment type="caution">
    <text evidence="3">The sequence shown here is derived from an EMBL/GenBank/DDBJ whole genome shotgun (WGS) entry which is preliminary data.</text>
</comment>
<dbReference type="OrthoDB" id="1749483at2759"/>
<dbReference type="InterPro" id="IPR012677">
    <property type="entry name" value="Nucleotide-bd_a/b_plait_sf"/>
</dbReference>
<dbReference type="Proteomes" id="UP001165190">
    <property type="component" value="Unassembled WGS sequence"/>
</dbReference>
<feature type="domain" description="RRM" evidence="2">
    <location>
        <begin position="24"/>
        <end position="104"/>
    </location>
</feature>
<dbReference type="EMBL" id="BSYR01000036">
    <property type="protein sequence ID" value="GMJ02457.1"/>
    <property type="molecule type" value="Genomic_DNA"/>
</dbReference>
<gene>
    <name evidence="3" type="ORF">HRI_003914900</name>
</gene>
<name>A0A9W7MJ30_HIBTR</name>
<evidence type="ECO:0000259" key="2">
    <source>
        <dbReference type="PROSITE" id="PS50102"/>
    </source>
</evidence>
<keyword evidence="1" id="KW-0694">RNA-binding</keyword>
<accession>A0A9W7MJ30</accession>
<dbReference type="PANTHER" id="PTHR15241:SF304">
    <property type="entry name" value="RRM DOMAIN-CONTAINING PROTEIN"/>
    <property type="match status" value="1"/>
</dbReference>
<sequence length="166" mass="18521">MSEARRSVGQKKGDKVRGEDEAGTKIFVRNVSKRIHRSILSDAFSAYGKVTRVYIAYNSGRRFFNKTTFAFVSFENSNQARKAIEKGNGRRIDGQFISVSLALDRPLSPLATRSKNIPKGLLFSGPGRLESLVTKNRSYKDALLTKPNLVKETMPNSVPMEPVKNP</sequence>
<reference evidence="3" key="1">
    <citation type="submission" date="2023-05" db="EMBL/GenBank/DDBJ databases">
        <title>Genome and transcriptome analyses reveal genes involved in the formation of fine ridges on petal epidermal cells in Hibiscus trionum.</title>
        <authorList>
            <person name="Koshimizu S."/>
            <person name="Masuda S."/>
            <person name="Ishii T."/>
            <person name="Shirasu K."/>
            <person name="Hoshino A."/>
            <person name="Arita M."/>
        </authorList>
    </citation>
    <scope>NUCLEOTIDE SEQUENCE</scope>
    <source>
        <strain evidence="3">Hamamatsu line</strain>
    </source>
</reference>
<evidence type="ECO:0000256" key="1">
    <source>
        <dbReference type="PROSITE-ProRule" id="PRU00176"/>
    </source>
</evidence>
<dbReference type="InterPro" id="IPR000504">
    <property type="entry name" value="RRM_dom"/>
</dbReference>
<dbReference type="Pfam" id="PF00076">
    <property type="entry name" value="RRM_1"/>
    <property type="match status" value="1"/>
</dbReference>
<proteinExistence type="predicted"/>
<dbReference type="PROSITE" id="PS50102">
    <property type="entry name" value="RRM"/>
    <property type="match status" value="1"/>
</dbReference>
<dbReference type="SMART" id="SM00360">
    <property type="entry name" value="RRM"/>
    <property type="match status" value="1"/>
</dbReference>
<evidence type="ECO:0000313" key="3">
    <source>
        <dbReference type="EMBL" id="GMJ02457.1"/>
    </source>
</evidence>
<dbReference type="CDD" id="cd00590">
    <property type="entry name" value="RRM_SF"/>
    <property type="match status" value="1"/>
</dbReference>
<organism evidence="3 4">
    <name type="scientific">Hibiscus trionum</name>
    <name type="common">Flower of an hour</name>
    <dbReference type="NCBI Taxonomy" id="183268"/>
    <lineage>
        <taxon>Eukaryota</taxon>
        <taxon>Viridiplantae</taxon>
        <taxon>Streptophyta</taxon>
        <taxon>Embryophyta</taxon>
        <taxon>Tracheophyta</taxon>
        <taxon>Spermatophyta</taxon>
        <taxon>Magnoliopsida</taxon>
        <taxon>eudicotyledons</taxon>
        <taxon>Gunneridae</taxon>
        <taxon>Pentapetalae</taxon>
        <taxon>rosids</taxon>
        <taxon>malvids</taxon>
        <taxon>Malvales</taxon>
        <taxon>Malvaceae</taxon>
        <taxon>Malvoideae</taxon>
        <taxon>Hibiscus</taxon>
    </lineage>
</organism>
<evidence type="ECO:0000313" key="4">
    <source>
        <dbReference type="Proteomes" id="UP001165190"/>
    </source>
</evidence>
<dbReference type="Gene3D" id="3.30.70.330">
    <property type="match status" value="1"/>
</dbReference>
<dbReference type="SUPFAM" id="SSF54928">
    <property type="entry name" value="RNA-binding domain, RBD"/>
    <property type="match status" value="1"/>
</dbReference>
<keyword evidence="4" id="KW-1185">Reference proteome</keyword>
<dbReference type="AlphaFoldDB" id="A0A9W7MJ30"/>
<dbReference type="GO" id="GO:0003723">
    <property type="term" value="F:RNA binding"/>
    <property type="evidence" value="ECO:0007669"/>
    <property type="project" value="UniProtKB-UniRule"/>
</dbReference>